<evidence type="ECO:0000313" key="8">
    <source>
        <dbReference type="EMBL" id="PCS23932.1"/>
    </source>
</evidence>
<dbReference type="GO" id="GO:0003677">
    <property type="term" value="F:DNA binding"/>
    <property type="evidence" value="ECO:0007669"/>
    <property type="project" value="UniProtKB-UniRule"/>
</dbReference>
<evidence type="ECO:0000256" key="2">
    <source>
        <dbReference type="ARBA" id="ARBA00022741"/>
    </source>
</evidence>
<evidence type="ECO:0000256" key="6">
    <source>
        <dbReference type="HAMAP-Rule" id="MF_00978"/>
    </source>
</evidence>
<dbReference type="HAMAP" id="MF_00978">
    <property type="entry name" value="Bifunct_BirA"/>
    <property type="match status" value="1"/>
</dbReference>
<dbReference type="SUPFAM" id="SSF55681">
    <property type="entry name" value="Class II aaRS and biotin synthetases"/>
    <property type="match status" value="1"/>
</dbReference>
<proteinExistence type="inferred from homology"/>
<evidence type="ECO:0000256" key="5">
    <source>
        <dbReference type="ARBA" id="ARBA00047846"/>
    </source>
</evidence>
<dbReference type="RefSeq" id="WP_097356037.1">
    <property type="nucleotide sequence ID" value="NZ_CAWNJE010000005.1"/>
</dbReference>
<name>A0A2A5T722_9GAMM</name>
<reference evidence="9" key="1">
    <citation type="submission" date="2017-04" db="EMBL/GenBank/DDBJ databases">
        <title>Genome evolution of the luminous symbionts of deep sea anglerfish.</title>
        <authorList>
            <person name="Hendry T.A."/>
        </authorList>
    </citation>
    <scope>NUCLEOTIDE SEQUENCE [LARGE SCALE GENOMIC DNA]</scope>
</reference>
<dbReference type="CDD" id="cd16442">
    <property type="entry name" value="BPL"/>
    <property type="match status" value="1"/>
</dbReference>
<dbReference type="Pfam" id="PF02237">
    <property type="entry name" value="BPL_C"/>
    <property type="match status" value="1"/>
</dbReference>
<protein>
    <recommendedName>
        <fullName evidence="6">Bifunctional ligase/repressor BirA</fullName>
    </recommendedName>
    <alternativeName>
        <fullName evidence="6">Biotin operon repressor</fullName>
    </alternativeName>
    <alternativeName>
        <fullName evidence="6">Biotin--[acetyl-CoA-carboxylase] ligase</fullName>
        <ecNumber evidence="6">6.3.4.15</ecNumber>
    </alternativeName>
    <alternativeName>
        <fullName evidence="6">Biotin--protein ligase</fullName>
    </alternativeName>
    <alternativeName>
        <fullName evidence="6">Biotin-[acetyl-CoA carboxylase] synthetase</fullName>
    </alternativeName>
</protein>
<dbReference type="InterPro" id="IPR045864">
    <property type="entry name" value="aa-tRNA-synth_II/BPL/LPL"/>
</dbReference>
<dbReference type="GO" id="GO:0006355">
    <property type="term" value="P:regulation of DNA-templated transcription"/>
    <property type="evidence" value="ECO:0007669"/>
    <property type="project" value="UniProtKB-UniRule"/>
</dbReference>
<keyword evidence="6" id="KW-0678">Repressor</keyword>
<evidence type="ECO:0000256" key="3">
    <source>
        <dbReference type="ARBA" id="ARBA00022840"/>
    </source>
</evidence>
<dbReference type="PANTHER" id="PTHR12835:SF5">
    <property type="entry name" value="BIOTIN--PROTEIN LIGASE"/>
    <property type="match status" value="1"/>
</dbReference>
<gene>
    <name evidence="6" type="primary">birA</name>
    <name evidence="8" type="ORF">BTN49_0905</name>
</gene>
<dbReference type="GO" id="GO:0005737">
    <property type="term" value="C:cytoplasm"/>
    <property type="evidence" value="ECO:0007669"/>
    <property type="project" value="TreeGrafter"/>
</dbReference>
<feature type="binding site" evidence="6">
    <location>
        <position position="185"/>
    </location>
    <ligand>
        <name>biotin</name>
        <dbReference type="ChEBI" id="CHEBI:57586"/>
    </ligand>
</feature>
<organism evidence="8 9">
    <name type="scientific">Candidatus Enterovibrio escicola</name>
    <dbReference type="NCBI Taxonomy" id="1927127"/>
    <lineage>
        <taxon>Bacteria</taxon>
        <taxon>Pseudomonadati</taxon>
        <taxon>Pseudomonadota</taxon>
        <taxon>Gammaproteobacteria</taxon>
        <taxon>Vibrionales</taxon>
        <taxon>Vibrionaceae</taxon>
        <taxon>Enterovibrio</taxon>
    </lineage>
</organism>
<feature type="binding site" evidence="6">
    <location>
        <begin position="118"/>
        <end position="120"/>
    </location>
    <ligand>
        <name>biotin</name>
        <dbReference type="ChEBI" id="CHEBI:57586"/>
    </ligand>
</feature>
<dbReference type="PANTHER" id="PTHR12835">
    <property type="entry name" value="BIOTIN PROTEIN LIGASE"/>
    <property type="match status" value="1"/>
</dbReference>
<dbReference type="EMBL" id="NBYY01000009">
    <property type="protein sequence ID" value="PCS23932.1"/>
    <property type="molecule type" value="Genomic_DNA"/>
</dbReference>
<dbReference type="Pfam" id="PF03099">
    <property type="entry name" value="BPL_LplA_LipB"/>
    <property type="match status" value="1"/>
</dbReference>
<dbReference type="Gene3D" id="1.10.10.10">
    <property type="entry name" value="Winged helix-like DNA-binding domain superfamily/Winged helix DNA-binding domain"/>
    <property type="match status" value="1"/>
</dbReference>
<evidence type="ECO:0000313" key="9">
    <source>
        <dbReference type="Proteomes" id="UP000219020"/>
    </source>
</evidence>
<dbReference type="PROSITE" id="PS51733">
    <property type="entry name" value="BPL_LPL_CATALYTIC"/>
    <property type="match status" value="1"/>
</dbReference>
<keyword evidence="9" id="KW-1185">Reference proteome</keyword>
<keyword evidence="3 6" id="KW-0067">ATP-binding</keyword>
<dbReference type="Pfam" id="PF08279">
    <property type="entry name" value="HTH_11"/>
    <property type="match status" value="1"/>
</dbReference>
<dbReference type="GO" id="GO:0005524">
    <property type="term" value="F:ATP binding"/>
    <property type="evidence" value="ECO:0007669"/>
    <property type="project" value="UniProtKB-UniRule"/>
</dbReference>
<evidence type="ECO:0000256" key="4">
    <source>
        <dbReference type="ARBA" id="ARBA00023267"/>
    </source>
</evidence>
<feature type="DNA-binding region" description="H-T-H motif" evidence="6">
    <location>
        <begin position="24"/>
        <end position="43"/>
    </location>
</feature>
<keyword evidence="1 6" id="KW-0436">Ligase</keyword>
<accession>A0A2A5T722</accession>
<dbReference type="Gene3D" id="2.30.30.100">
    <property type="match status" value="1"/>
</dbReference>
<dbReference type="InterPro" id="IPR003142">
    <property type="entry name" value="BPL_C"/>
</dbReference>
<dbReference type="InterPro" id="IPR013196">
    <property type="entry name" value="HTH_11"/>
</dbReference>
<dbReference type="InterPro" id="IPR004143">
    <property type="entry name" value="BPL_LPL_catalytic"/>
</dbReference>
<comment type="caution">
    <text evidence="8">The sequence shown here is derived from an EMBL/GenBank/DDBJ whole genome shotgun (WGS) entry which is preliminary data.</text>
</comment>
<dbReference type="SUPFAM" id="SSF46785">
    <property type="entry name" value="Winged helix' DNA-binding domain"/>
    <property type="match status" value="1"/>
</dbReference>
<dbReference type="GO" id="GO:0004077">
    <property type="term" value="F:biotin--[biotin carboxyl-carrier protein] ligase activity"/>
    <property type="evidence" value="ECO:0007669"/>
    <property type="project" value="UniProtKB-UniRule"/>
</dbReference>
<dbReference type="AlphaFoldDB" id="A0A2A5T722"/>
<keyword evidence="6" id="KW-0805">Transcription regulation</keyword>
<dbReference type="NCBIfam" id="TIGR00121">
    <property type="entry name" value="birA_ligase"/>
    <property type="match status" value="1"/>
</dbReference>
<dbReference type="InterPro" id="IPR004408">
    <property type="entry name" value="Biotin_CoA_COase_ligase"/>
</dbReference>
<dbReference type="InterPro" id="IPR036390">
    <property type="entry name" value="WH_DNA-bd_sf"/>
</dbReference>
<dbReference type="Proteomes" id="UP000219020">
    <property type="component" value="Unassembled WGS sequence"/>
</dbReference>
<dbReference type="InterPro" id="IPR008988">
    <property type="entry name" value="Transcriptional_repressor_C"/>
</dbReference>
<comment type="similarity">
    <text evidence="6">Belongs to the biotin--protein ligase family.</text>
</comment>
<dbReference type="Gene3D" id="3.30.930.10">
    <property type="entry name" value="Bira Bifunctional Protein, Domain 2"/>
    <property type="match status" value="1"/>
</dbReference>
<keyword evidence="6" id="KW-0804">Transcription</keyword>
<keyword evidence="6" id="KW-0238">DNA-binding</keyword>
<feature type="binding site" evidence="6">
    <location>
        <position position="114"/>
    </location>
    <ligand>
        <name>biotin</name>
        <dbReference type="ChEBI" id="CHEBI:57586"/>
    </ligand>
</feature>
<feature type="binding site" evidence="6">
    <location>
        <begin position="91"/>
        <end position="93"/>
    </location>
    <ligand>
        <name>biotin</name>
        <dbReference type="ChEBI" id="CHEBI:57586"/>
    </ligand>
</feature>
<dbReference type="NCBIfam" id="NF008847">
    <property type="entry name" value="PRK11886.1-2"/>
    <property type="match status" value="1"/>
</dbReference>
<comment type="function">
    <text evidence="6">Acts both as a biotin--[acetyl-CoA-carboxylase] ligase and a biotin-operon repressor. In the presence of ATP, BirA activates biotin to form the BirA-biotinyl-5'-adenylate (BirA-bio-5'-AMP or holoBirA) complex. HoloBirA can either transfer the biotinyl moiety to the biotin carboxyl carrier protein (BCCP) subunit of acetyl-CoA carboxylase, or bind to the biotin operator site and inhibit transcription of the operon.</text>
</comment>
<comment type="catalytic activity">
    <reaction evidence="5 6">
        <text>biotin + L-lysyl-[protein] + ATP = N(6)-biotinyl-L-lysyl-[protein] + AMP + diphosphate + H(+)</text>
        <dbReference type="Rhea" id="RHEA:11756"/>
        <dbReference type="Rhea" id="RHEA-COMP:9752"/>
        <dbReference type="Rhea" id="RHEA-COMP:10505"/>
        <dbReference type="ChEBI" id="CHEBI:15378"/>
        <dbReference type="ChEBI" id="CHEBI:29969"/>
        <dbReference type="ChEBI" id="CHEBI:30616"/>
        <dbReference type="ChEBI" id="CHEBI:33019"/>
        <dbReference type="ChEBI" id="CHEBI:57586"/>
        <dbReference type="ChEBI" id="CHEBI:83144"/>
        <dbReference type="ChEBI" id="CHEBI:456215"/>
        <dbReference type="EC" id="6.3.4.15"/>
    </reaction>
</comment>
<sequence>MPELENIARLALIRKLSDGNYHSGRQLRQEMGMTRAAILNHVKILRTWGLDVFLVQGKGYCLSSPLDLLDEVRLKVQLNVPDFSLIPVIDSTNQFLLDRIDQLVSGTSCLAEYQESGRGRRGRVWFSPFGTNLYLSIYWRLNTGMAAAVGLSLVVGISMVETLEKLGAKDIKVKWPNDLYWQERKLAGILVETRGQVGDVTHCVIGIGLNVAMTETSEVNQDWINLIKTSSTLPDKNTLAVALINGINETLHEYESTGMKGFVDLWDKYDNFYGKPVKLLLGERKIKGISCGINDKGELLLETEVGITSYIDGEISLRSDL</sequence>
<evidence type="ECO:0000259" key="7">
    <source>
        <dbReference type="PROSITE" id="PS51733"/>
    </source>
</evidence>
<dbReference type="InterPro" id="IPR036388">
    <property type="entry name" value="WH-like_DNA-bd_sf"/>
</dbReference>
<dbReference type="EC" id="6.3.4.15" evidence="6"/>
<keyword evidence="4 6" id="KW-0092">Biotin</keyword>
<dbReference type="SUPFAM" id="SSF50037">
    <property type="entry name" value="C-terminal domain of transcriptional repressors"/>
    <property type="match status" value="1"/>
</dbReference>
<dbReference type="InterPro" id="IPR030855">
    <property type="entry name" value="Bifunct_BirA"/>
</dbReference>
<dbReference type="FunFam" id="3.30.930.10:FF:000050">
    <property type="entry name" value="Bifunctional ligase/repressor BirA"/>
    <property type="match status" value="1"/>
</dbReference>
<evidence type="ECO:0000256" key="1">
    <source>
        <dbReference type="ARBA" id="ARBA00022598"/>
    </source>
</evidence>
<dbReference type="GeneID" id="66951252"/>
<feature type="domain" description="BPL/LPL catalytic" evidence="7">
    <location>
        <begin position="67"/>
        <end position="255"/>
    </location>
</feature>
<keyword evidence="2 6" id="KW-0547">Nucleotide-binding</keyword>